<feature type="transmembrane region" description="Helical" evidence="6">
    <location>
        <begin position="606"/>
        <end position="627"/>
    </location>
</feature>
<feature type="region of interest" description="Disordered" evidence="5">
    <location>
        <begin position="100"/>
        <end position="156"/>
    </location>
</feature>
<proteinExistence type="predicted"/>
<accession>A0AAE1DY29</accession>
<feature type="transmembrane region" description="Helical" evidence="6">
    <location>
        <begin position="647"/>
        <end position="665"/>
    </location>
</feature>
<dbReference type="Pfam" id="PF21381">
    <property type="entry name" value="MCLN_ECD"/>
    <property type="match status" value="1"/>
</dbReference>
<organism evidence="9 10">
    <name type="scientific">Elysia crispata</name>
    <name type="common">lettuce slug</name>
    <dbReference type="NCBI Taxonomy" id="231223"/>
    <lineage>
        <taxon>Eukaryota</taxon>
        <taxon>Metazoa</taxon>
        <taxon>Spiralia</taxon>
        <taxon>Lophotrochozoa</taxon>
        <taxon>Mollusca</taxon>
        <taxon>Gastropoda</taxon>
        <taxon>Heterobranchia</taxon>
        <taxon>Euthyneura</taxon>
        <taxon>Panpulmonata</taxon>
        <taxon>Sacoglossa</taxon>
        <taxon>Placobranchoidea</taxon>
        <taxon>Plakobranchidae</taxon>
        <taxon>Elysia</taxon>
    </lineage>
</organism>
<name>A0AAE1DY29_9GAST</name>
<reference evidence="9" key="1">
    <citation type="journal article" date="2023" name="G3 (Bethesda)">
        <title>A reference genome for the long-term kleptoplast-retaining sea slug Elysia crispata morphotype clarki.</title>
        <authorList>
            <person name="Eastman K.E."/>
            <person name="Pendleton A.L."/>
            <person name="Shaikh M.A."/>
            <person name="Suttiyut T."/>
            <person name="Ogas R."/>
            <person name="Tomko P."/>
            <person name="Gavelis G."/>
            <person name="Widhalm J.R."/>
            <person name="Wisecaver J.H."/>
        </authorList>
    </citation>
    <scope>NUCLEOTIDE SEQUENCE</scope>
    <source>
        <strain evidence="9">ECLA1</strain>
    </source>
</reference>
<feature type="domain" description="Ion transport" evidence="7">
    <location>
        <begin position="562"/>
        <end position="783"/>
    </location>
</feature>
<comment type="subcellular location">
    <subcellularLocation>
        <location evidence="1">Membrane</location>
        <topology evidence="1">Multi-pass membrane protein</topology>
    </subcellularLocation>
</comment>
<evidence type="ECO:0000256" key="1">
    <source>
        <dbReference type="ARBA" id="ARBA00004141"/>
    </source>
</evidence>
<feature type="compositionally biased region" description="Polar residues" evidence="5">
    <location>
        <begin position="214"/>
        <end position="238"/>
    </location>
</feature>
<protein>
    <submittedName>
        <fullName evidence="9">Uncharacterized protein</fullName>
    </submittedName>
</protein>
<sequence length="872" mass="98158">MSGAHYIVGHNRSRSPSPVSMRNRSSQRGSFMSETEDPEAGPAFRVFGSDGRPRRGSSRRSIELEPSRETSDPGKHVPSGESLISAVSKIAKPDLLQVESGLQPVSPSGSVDYSREVSMPVPSRPDQQSQQITEEANSGKPTSSDEVFSTASNQNNKKFAREGSVGFLVSRDTVSPQLPDVSMDIIVATKSRPSTSNSNAPGVKEMISPSEFQKTSNGEMKQLSPNSQRGYGSFSVGSMNGGGRGLLESPVSPVSPSSESSTSQQEQIRRSSTSSNLSRPSYYTPSMVDELRKRNRLYFLDPITKLMYFHGFPWKLTLQIAKVVIITVQIIIFGSQRQSIVEFFEKSNLAFKHLLLKDWDPAYETMPYPPATGKYAIYNLGYLYQHMNFAMEHYHKLPQESLAAMELNRNSSGMPYPIELCFTANDVIIFPNHTYIVRSGVIHNCTDVYPENGTIGNFTYDIEKFINDTSLPIVFNRTLEIVLKMYVKTFHLNLLETRYGPTCYNDTVKIIYENEQRSGQILVDLTSLPSEVPCEAQTLSDAALDETKEVRVRFISLDAVVMVICCLSTILCARSLKRSNNLRQDTARFFKMQRNKPLKFSDHLEYINMWYVIIICNDALTIVGSAFKIQLESRVFTISTANYELCSMLLGIGVLLTYIGILRYLGFFKSYNVLILTVKTSFPHVLRFLVCAICLYTGFLFCGWTIFSPYNLKFRSLSSASECLFSLVNGDDMFVSFSALTNSSDAIWYMNRAYLYIFISLFIYVVISVFIAVIMDNYENLKNYYEGNRPDTVIGAFMKEDGEMPLNEVFSHVRRSSRTCQSWFFCIFPCLSCFSRQYSAVDGDTQTYSEVEIRGNGRQAGSDSNDLTQDVF</sequence>
<evidence type="ECO:0000259" key="7">
    <source>
        <dbReference type="Pfam" id="PF00520"/>
    </source>
</evidence>
<evidence type="ECO:0000256" key="6">
    <source>
        <dbReference type="SAM" id="Phobius"/>
    </source>
</evidence>
<dbReference type="PANTHER" id="PTHR12127:SF7">
    <property type="entry name" value="SD02261P"/>
    <property type="match status" value="1"/>
</dbReference>
<dbReference type="GO" id="GO:0005886">
    <property type="term" value="C:plasma membrane"/>
    <property type="evidence" value="ECO:0007669"/>
    <property type="project" value="TreeGrafter"/>
</dbReference>
<evidence type="ECO:0000313" key="10">
    <source>
        <dbReference type="Proteomes" id="UP001283361"/>
    </source>
</evidence>
<feature type="region of interest" description="Disordered" evidence="5">
    <location>
        <begin position="189"/>
        <end position="208"/>
    </location>
</feature>
<feature type="compositionally biased region" description="Polar residues" evidence="5">
    <location>
        <begin position="191"/>
        <end position="200"/>
    </location>
</feature>
<dbReference type="CDD" id="cd21050">
    <property type="entry name" value="ELD_TRPML"/>
    <property type="match status" value="1"/>
</dbReference>
<keyword evidence="3 6" id="KW-1133">Transmembrane helix</keyword>
<feature type="region of interest" description="Disordered" evidence="5">
    <location>
        <begin position="1"/>
        <end position="83"/>
    </location>
</feature>
<keyword evidence="4 6" id="KW-0472">Membrane</keyword>
<comment type="caution">
    <text evidence="9">The sequence shown here is derived from an EMBL/GenBank/DDBJ whole genome shotgun (WGS) entry which is preliminary data.</text>
</comment>
<feature type="compositionally biased region" description="Low complexity" evidence="5">
    <location>
        <begin position="248"/>
        <end position="281"/>
    </location>
</feature>
<dbReference type="PANTHER" id="PTHR12127">
    <property type="entry name" value="MUCOLIPIN"/>
    <property type="match status" value="1"/>
</dbReference>
<evidence type="ECO:0000256" key="5">
    <source>
        <dbReference type="SAM" id="MobiDB-lite"/>
    </source>
</evidence>
<evidence type="ECO:0000313" key="9">
    <source>
        <dbReference type="EMBL" id="KAK3786962.1"/>
    </source>
</evidence>
<dbReference type="Pfam" id="PF00520">
    <property type="entry name" value="Ion_trans"/>
    <property type="match status" value="1"/>
</dbReference>
<dbReference type="Proteomes" id="UP001283361">
    <property type="component" value="Unassembled WGS sequence"/>
</dbReference>
<feature type="compositionally biased region" description="Polar residues" evidence="5">
    <location>
        <begin position="14"/>
        <end position="33"/>
    </location>
</feature>
<dbReference type="InterPro" id="IPR005821">
    <property type="entry name" value="Ion_trans_dom"/>
</dbReference>
<feature type="compositionally biased region" description="Basic and acidic residues" evidence="5">
    <location>
        <begin position="60"/>
        <end position="75"/>
    </location>
</feature>
<keyword evidence="2 6" id="KW-0812">Transmembrane</keyword>
<keyword evidence="10" id="KW-1185">Reference proteome</keyword>
<feature type="region of interest" description="Disordered" evidence="5">
    <location>
        <begin position="161"/>
        <end position="180"/>
    </location>
</feature>
<dbReference type="GO" id="GO:0072345">
    <property type="term" value="F:NAADP-sensitive calcium-release channel activity"/>
    <property type="evidence" value="ECO:0007669"/>
    <property type="project" value="TreeGrafter"/>
</dbReference>
<feature type="transmembrane region" description="Helical" evidence="6">
    <location>
        <begin position="753"/>
        <end position="775"/>
    </location>
</feature>
<evidence type="ECO:0000256" key="4">
    <source>
        <dbReference type="ARBA" id="ARBA00023136"/>
    </source>
</evidence>
<feature type="compositionally biased region" description="Polar residues" evidence="5">
    <location>
        <begin position="125"/>
        <end position="156"/>
    </location>
</feature>
<dbReference type="GO" id="GO:0005765">
    <property type="term" value="C:lysosomal membrane"/>
    <property type="evidence" value="ECO:0007669"/>
    <property type="project" value="TreeGrafter"/>
</dbReference>
<dbReference type="AlphaFoldDB" id="A0AAE1DY29"/>
<evidence type="ECO:0000256" key="3">
    <source>
        <dbReference type="ARBA" id="ARBA00022989"/>
    </source>
</evidence>
<feature type="transmembrane region" description="Helical" evidence="6">
    <location>
        <begin position="554"/>
        <end position="573"/>
    </location>
</feature>
<dbReference type="EMBL" id="JAWDGP010001927">
    <property type="protein sequence ID" value="KAK3786962.1"/>
    <property type="molecule type" value="Genomic_DNA"/>
</dbReference>
<dbReference type="InterPro" id="IPR039031">
    <property type="entry name" value="Mucolipin"/>
</dbReference>
<feature type="domain" description="Mucolipin extracytosolic" evidence="8">
    <location>
        <begin position="340"/>
        <end position="527"/>
    </location>
</feature>
<gene>
    <name evidence="9" type="ORF">RRG08_037426</name>
</gene>
<dbReference type="Gene3D" id="1.10.287.70">
    <property type="match status" value="1"/>
</dbReference>
<dbReference type="InterPro" id="IPR049134">
    <property type="entry name" value="MCLN_ECD"/>
</dbReference>
<feature type="region of interest" description="Disordered" evidence="5">
    <location>
        <begin position="214"/>
        <end position="281"/>
    </location>
</feature>
<feature type="transmembrane region" description="Helical" evidence="6">
    <location>
        <begin position="685"/>
        <end position="707"/>
    </location>
</feature>
<evidence type="ECO:0000256" key="2">
    <source>
        <dbReference type="ARBA" id="ARBA00022692"/>
    </source>
</evidence>
<evidence type="ECO:0000259" key="8">
    <source>
        <dbReference type="Pfam" id="PF21381"/>
    </source>
</evidence>